<evidence type="ECO:0000313" key="2">
    <source>
        <dbReference type="EMBL" id="KAL0089034.1"/>
    </source>
</evidence>
<dbReference type="EMBL" id="JBCLYO010000005">
    <property type="protein sequence ID" value="KAL0089034.1"/>
    <property type="molecule type" value="Genomic_DNA"/>
</dbReference>
<proteinExistence type="predicted"/>
<feature type="transmembrane region" description="Helical" evidence="1">
    <location>
        <begin position="12"/>
        <end position="35"/>
    </location>
</feature>
<sequence>MCVKLVRPCRPPLIICLYLWYVKTGAYVIQVHRLFGYSLRDLRPSKQPIHSSSSCALFRLIFQHVACCWYPSLLLAIYPANCP</sequence>
<keyword evidence="1" id="KW-0812">Transmembrane</keyword>
<organism evidence="2 3">
    <name type="scientific">Phycomyces blakesleeanus</name>
    <dbReference type="NCBI Taxonomy" id="4837"/>
    <lineage>
        <taxon>Eukaryota</taxon>
        <taxon>Fungi</taxon>
        <taxon>Fungi incertae sedis</taxon>
        <taxon>Mucoromycota</taxon>
        <taxon>Mucoromycotina</taxon>
        <taxon>Mucoromycetes</taxon>
        <taxon>Mucorales</taxon>
        <taxon>Phycomycetaceae</taxon>
        <taxon>Phycomyces</taxon>
    </lineage>
</organism>
<keyword evidence="3" id="KW-1185">Reference proteome</keyword>
<evidence type="ECO:0008006" key="4">
    <source>
        <dbReference type="Google" id="ProtNLM"/>
    </source>
</evidence>
<gene>
    <name evidence="2" type="ORF">J3Q64DRAFT_1443390</name>
</gene>
<keyword evidence="1" id="KW-0472">Membrane</keyword>
<evidence type="ECO:0000313" key="3">
    <source>
        <dbReference type="Proteomes" id="UP001448207"/>
    </source>
</evidence>
<evidence type="ECO:0000256" key="1">
    <source>
        <dbReference type="SAM" id="Phobius"/>
    </source>
</evidence>
<protein>
    <recommendedName>
        <fullName evidence="4">Secreted protein</fullName>
    </recommendedName>
</protein>
<keyword evidence="1" id="KW-1133">Transmembrane helix</keyword>
<feature type="transmembrane region" description="Helical" evidence="1">
    <location>
        <begin position="56"/>
        <end position="78"/>
    </location>
</feature>
<accession>A0ABR3B436</accession>
<reference evidence="2 3" key="1">
    <citation type="submission" date="2024-04" db="EMBL/GenBank/DDBJ databases">
        <title>Symmetric and asymmetric DNA N6-adenine methylation regulates different biological responses in Mucorales.</title>
        <authorList>
            <consortium name="Lawrence Berkeley National Laboratory"/>
            <person name="Lax C."/>
            <person name="Mondo S.J."/>
            <person name="Osorio-Concepcion M."/>
            <person name="Muszewska A."/>
            <person name="Corrochano-Luque M."/>
            <person name="Gutierrez G."/>
            <person name="Riley R."/>
            <person name="Lipzen A."/>
            <person name="Guo J."/>
            <person name="Hundley H."/>
            <person name="Amirebrahimi M."/>
            <person name="Ng V."/>
            <person name="Lorenzo-Gutierrez D."/>
            <person name="Binder U."/>
            <person name="Yang J."/>
            <person name="Song Y."/>
            <person name="Canovas D."/>
            <person name="Navarro E."/>
            <person name="Freitag M."/>
            <person name="Gabaldon T."/>
            <person name="Grigoriev I.V."/>
            <person name="Corrochano L.M."/>
            <person name="Nicolas F.E."/>
            <person name="Garre V."/>
        </authorList>
    </citation>
    <scope>NUCLEOTIDE SEQUENCE [LARGE SCALE GENOMIC DNA]</scope>
    <source>
        <strain evidence="2 3">L51</strain>
    </source>
</reference>
<comment type="caution">
    <text evidence="2">The sequence shown here is derived from an EMBL/GenBank/DDBJ whole genome shotgun (WGS) entry which is preliminary data.</text>
</comment>
<name>A0ABR3B436_PHYBL</name>
<dbReference type="Proteomes" id="UP001448207">
    <property type="component" value="Unassembled WGS sequence"/>
</dbReference>